<evidence type="ECO:0000313" key="5">
    <source>
        <dbReference type="EMBL" id="KAJ8452578.1"/>
    </source>
</evidence>
<evidence type="ECO:0000256" key="4">
    <source>
        <dbReference type="ARBA" id="ARBA00022840"/>
    </source>
</evidence>
<accession>A0A9Q1QRF3</accession>
<dbReference type="SUPFAM" id="SSF100934">
    <property type="entry name" value="Heat shock protein 70kD (HSP70), C-terminal subdomain"/>
    <property type="match status" value="1"/>
</dbReference>
<dbReference type="Proteomes" id="UP001153076">
    <property type="component" value="Unassembled WGS sequence"/>
</dbReference>
<dbReference type="GO" id="GO:0080043">
    <property type="term" value="F:quercetin 3-O-glucosyltransferase activity"/>
    <property type="evidence" value="ECO:0007669"/>
    <property type="project" value="TreeGrafter"/>
</dbReference>
<dbReference type="GO" id="GO:0140662">
    <property type="term" value="F:ATP-dependent protein folding chaperone"/>
    <property type="evidence" value="ECO:0007669"/>
    <property type="project" value="InterPro"/>
</dbReference>
<dbReference type="EMBL" id="JAKOGI010000003">
    <property type="protein sequence ID" value="KAJ8452578.1"/>
    <property type="molecule type" value="Genomic_DNA"/>
</dbReference>
<evidence type="ECO:0000256" key="1">
    <source>
        <dbReference type="ARBA" id="ARBA00009995"/>
    </source>
</evidence>
<dbReference type="OrthoDB" id="5835829at2759"/>
<dbReference type="Pfam" id="PF00012">
    <property type="entry name" value="HSP70"/>
    <property type="match status" value="1"/>
</dbReference>
<gene>
    <name evidence="5" type="ORF">Cgig2_004914</name>
</gene>
<keyword evidence="2" id="KW-0808">Transferase</keyword>
<proteinExistence type="inferred from homology"/>
<dbReference type="Pfam" id="PF00201">
    <property type="entry name" value="UDPGT"/>
    <property type="match status" value="1"/>
</dbReference>
<reference evidence="5" key="1">
    <citation type="submission" date="2022-04" db="EMBL/GenBank/DDBJ databases">
        <title>Carnegiea gigantea Genome sequencing and assembly v2.</title>
        <authorList>
            <person name="Copetti D."/>
            <person name="Sanderson M.J."/>
            <person name="Burquez A."/>
            <person name="Wojciechowski M.F."/>
        </authorList>
    </citation>
    <scope>NUCLEOTIDE SEQUENCE</scope>
    <source>
        <strain evidence="5">SGP5-SGP5p</strain>
        <tissue evidence="5">Aerial part</tissue>
    </source>
</reference>
<name>A0A9Q1QRF3_9CARY</name>
<dbReference type="InterPro" id="IPR029048">
    <property type="entry name" value="HSP70_C_sf"/>
</dbReference>
<protein>
    <submittedName>
        <fullName evidence="5">Uncharacterized protein</fullName>
    </submittedName>
</protein>
<comment type="similarity">
    <text evidence="1">Belongs to the UDP-glycosyltransferase family.</text>
</comment>
<keyword evidence="4" id="KW-0067">ATP-binding</keyword>
<evidence type="ECO:0000313" key="6">
    <source>
        <dbReference type="Proteomes" id="UP001153076"/>
    </source>
</evidence>
<dbReference type="InterPro" id="IPR013126">
    <property type="entry name" value="Hsp_70_fam"/>
</dbReference>
<dbReference type="SUPFAM" id="SSF53756">
    <property type="entry name" value="UDP-Glycosyltransferase/glycogen phosphorylase"/>
    <property type="match status" value="1"/>
</dbReference>
<dbReference type="GO" id="GO:0005524">
    <property type="term" value="F:ATP binding"/>
    <property type="evidence" value="ECO:0007669"/>
    <property type="project" value="UniProtKB-KW"/>
</dbReference>
<dbReference type="GO" id="GO:0080044">
    <property type="term" value="F:quercetin 7-O-glucosyltransferase activity"/>
    <property type="evidence" value="ECO:0007669"/>
    <property type="project" value="TreeGrafter"/>
</dbReference>
<comment type="caution">
    <text evidence="5">The sequence shown here is derived from an EMBL/GenBank/DDBJ whole genome shotgun (WGS) entry which is preliminary data.</text>
</comment>
<dbReference type="Gene3D" id="3.40.50.2000">
    <property type="entry name" value="Glycogen Phosphorylase B"/>
    <property type="match status" value="2"/>
</dbReference>
<keyword evidence="3" id="KW-0547">Nucleotide-binding</keyword>
<dbReference type="InterPro" id="IPR002213">
    <property type="entry name" value="UDP_glucos_trans"/>
</dbReference>
<dbReference type="FunFam" id="1.20.1270.10:FF:000001">
    <property type="entry name" value="Molecular chaperone DnaK"/>
    <property type="match status" value="1"/>
</dbReference>
<evidence type="ECO:0000256" key="2">
    <source>
        <dbReference type="ARBA" id="ARBA00022679"/>
    </source>
</evidence>
<keyword evidence="6" id="KW-1185">Reference proteome</keyword>
<organism evidence="5 6">
    <name type="scientific">Carnegiea gigantea</name>
    <dbReference type="NCBI Taxonomy" id="171969"/>
    <lineage>
        <taxon>Eukaryota</taxon>
        <taxon>Viridiplantae</taxon>
        <taxon>Streptophyta</taxon>
        <taxon>Embryophyta</taxon>
        <taxon>Tracheophyta</taxon>
        <taxon>Spermatophyta</taxon>
        <taxon>Magnoliopsida</taxon>
        <taxon>eudicotyledons</taxon>
        <taxon>Gunneridae</taxon>
        <taxon>Pentapetalae</taxon>
        <taxon>Caryophyllales</taxon>
        <taxon>Cactineae</taxon>
        <taxon>Cactaceae</taxon>
        <taxon>Cactoideae</taxon>
        <taxon>Echinocereeae</taxon>
        <taxon>Carnegiea</taxon>
    </lineage>
</organism>
<dbReference type="AlphaFoldDB" id="A0A9Q1QRF3"/>
<dbReference type="PANTHER" id="PTHR11926">
    <property type="entry name" value="GLUCOSYL/GLUCURONOSYL TRANSFERASES"/>
    <property type="match status" value="1"/>
</dbReference>
<evidence type="ECO:0000256" key="3">
    <source>
        <dbReference type="ARBA" id="ARBA00022741"/>
    </source>
</evidence>
<dbReference type="Gene3D" id="1.20.1270.10">
    <property type="match status" value="1"/>
</dbReference>
<sequence>MDAVVDGLPSMNGIQLKYLPSFLRTTNIDDMMMNYLMISTERAAQSSERNVLEDIYKIVIRSPIYTIGPFQFLATKYASSHNTEDVKSLGNNLRKQDTKCPEWLDSKESNSVIYVSFGSITTMTDENLIEFAWGLANSNHPFLWFVRPDVLSGTNGGIQLDFLANMKDRGLIASWCDQEKVLSHPSVGNSRLTTGLVQVKELMEEQKGKQMKDKAMEWKKLAEEAIERPLGSSQVERMVKETKRFAKEDKEKREVIDTKNQAESVMYQTDKQLKELGNKVPAAVKEKVEAKLKDLKDALAGGVTQTIKDAMAALNQEVMQLGQVLFSCF</sequence>
<dbReference type="PANTHER" id="PTHR11926:SF774">
    <property type="entry name" value="UDP-GLYCOSYLTRANSFERASE 85A1-RELATED"/>
    <property type="match status" value="1"/>
</dbReference>